<dbReference type="InterPro" id="IPR036249">
    <property type="entry name" value="Thioredoxin-like_sf"/>
</dbReference>
<protein>
    <recommendedName>
        <fullName evidence="6">Glutaredoxin</fullName>
    </recommendedName>
</protein>
<comment type="function">
    <text evidence="6">Has a glutathione-disulfide oxidoreductase activity in the presence of NADPH and glutathione reductase. Reduces low molecular weight disulfides and proteins.</text>
</comment>
<evidence type="ECO:0000256" key="5">
    <source>
        <dbReference type="ARBA" id="ARBA00023284"/>
    </source>
</evidence>
<name>A0A1G8KRE6_9PSED</name>
<dbReference type="OrthoDB" id="9814618at2"/>
<dbReference type="InterPro" id="IPR014025">
    <property type="entry name" value="Glutaredoxin_subgr"/>
</dbReference>
<dbReference type="InterPro" id="IPR002109">
    <property type="entry name" value="Glutaredoxin"/>
</dbReference>
<gene>
    <name evidence="8" type="ORF">SAMN05216605_113184</name>
</gene>
<evidence type="ECO:0000256" key="1">
    <source>
        <dbReference type="ARBA" id="ARBA00007787"/>
    </source>
</evidence>
<dbReference type="PANTHER" id="PTHR34386">
    <property type="entry name" value="GLUTAREDOXIN"/>
    <property type="match status" value="1"/>
</dbReference>
<evidence type="ECO:0000256" key="4">
    <source>
        <dbReference type="ARBA" id="ARBA00023157"/>
    </source>
</evidence>
<evidence type="ECO:0000256" key="6">
    <source>
        <dbReference type="RuleBase" id="RU364065"/>
    </source>
</evidence>
<dbReference type="EMBL" id="FNCO01000013">
    <property type="protein sequence ID" value="SDI45967.1"/>
    <property type="molecule type" value="Genomic_DNA"/>
</dbReference>
<dbReference type="CDD" id="cd03418">
    <property type="entry name" value="GRX_GRXb_1_3_like"/>
    <property type="match status" value="1"/>
</dbReference>
<dbReference type="GO" id="GO:0015038">
    <property type="term" value="F:glutathione disulfide oxidoreductase activity"/>
    <property type="evidence" value="ECO:0007669"/>
    <property type="project" value="UniProtKB-UniRule"/>
</dbReference>
<dbReference type="InterPro" id="IPR051548">
    <property type="entry name" value="Grx-like_ET"/>
</dbReference>
<dbReference type="InterPro" id="IPR011900">
    <property type="entry name" value="GRX_bact"/>
</dbReference>
<evidence type="ECO:0000259" key="7">
    <source>
        <dbReference type="Pfam" id="PF00462"/>
    </source>
</evidence>
<dbReference type="Gene3D" id="3.40.30.10">
    <property type="entry name" value="Glutaredoxin"/>
    <property type="match status" value="1"/>
</dbReference>
<keyword evidence="3 6" id="KW-0249">Electron transport</keyword>
<dbReference type="InterPro" id="IPR011767">
    <property type="entry name" value="GLR_AS"/>
</dbReference>
<comment type="similarity">
    <text evidence="1 6">Belongs to the glutaredoxin family.</text>
</comment>
<dbReference type="AlphaFoldDB" id="A0A1G8KRE6"/>
<sequence length="84" mass="9269">MSEVTLYTTNTCPYCAAAKSLLKAKGVSYNEISVQTSVEQRTIMMERSGRRTVPQIFIGERHIGGFDDMALLQQRGELDALLAG</sequence>
<evidence type="ECO:0000313" key="9">
    <source>
        <dbReference type="Proteomes" id="UP000182894"/>
    </source>
</evidence>
<keyword evidence="9" id="KW-1185">Reference proteome</keyword>
<dbReference type="NCBIfam" id="TIGR02181">
    <property type="entry name" value="GRX_bact"/>
    <property type="match status" value="1"/>
</dbReference>
<dbReference type="PANTHER" id="PTHR34386:SF1">
    <property type="entry name" value="GLUTAREDOXIN-LIKE PROTEIN NRDH"/>
    <property type="match status" value="1"/>
</dbReference>
<evidence type="ECO:0000256" key="2">
    <source>
        <dbReference type="ARBA" id="ARBA00022448"/>
    </source>
</evidence>
<keyword evidence="6" id="KW-0963">Cytoplasm</keyword>
<organism evidence="8 9">
    <name type="scientific">Pseudomonas abietaniphila</name>
    <dbReference type="NCBI Taxonomy" id="89065"/>
    <lineage>
        <taxon>Bacteria</taxon>
        <taxon>Pseudomonadati</taxon>
        <taxon>Pseudomonadota</taxon>
        <taxon>Gammaproteobacteria</taxon>
        <taxon>Pseudomonadales</taxon>
        <taxon>Pseudomonadaceae</taxon>
        <taxon>Pseudomonas</taxon>
    </lineage>
</organism>
<dbReference type="GO" id="GO:0045454">
    <property type="term" value="P:cell redox homeostasis"/>
    <property type="evidence" value="ECO:0007669"/>
    <property type="project" value="InterPro"/>
</dbReference>
<keyword evidence="4" id="KW-1015">Disulfide bond</keyword>
<dbReference type="SUPFAM" id="SSF52833">
    <property type="entry name" value="Thioredoxin-like"/>
    <property type="match status" value="1"/>
</dbReference>
<dbReference type="Proteomes" id="UP000182894">
    <property type="component" value="Unassembled WGS sequence"/>
</dbReference>
<dbReference type="PRINTS" id="PR00160">
    <property type="entry name" value="GLUTAREDOXIN"/>
</dbReference>
<keyword evidence="5 6" id="KW-0676">Redox-active center</keyword>
<evidence type="ECO:0000256" key="3">
    <source>
        <dbReference type="ARBA" id="ARBA00022982"/>
    </source>
</evidence>
<dbReference type="Pfam" id="PF00462">
    <property type="entry name" value="Glutaredoxin"/>
    <property type="match status" value="1"/>
</dbReference>
<dbReference type="PROSITE" id="PS00195">
    <property type="entry name" value="GLUTAREDOXIN_1"/>
    <property type="match status" value="1"/>
</dbReference>
<feature type="domain" description="Glutaredoxin" evidence="7">
    <location>
        <begin position="4"/>
        <end position="63"/>
    </location>
</feature>
<reference evidence="9" key="1">
    <citation type="submission" date="2016-10" db="EMBL/GenBank/DDBJ databases">
        <authorList>
            <person name="Varghese N."/>
            <person name="Submissions S."/>
        </authorList>
    </citation>
    <scope>NUCLEOTIDE SEQUENCE [LARGE SCALE GENOMIC DNA]</scope>
    <source>
        <strain evidence="9">ATCC 700689</strain>
    </source>
</reference>
<dbReference type="STRING" id="89065.SAMN05216605_113184"/>
<proteinExistence type="inferred from homology"/>
<accession>A0A1G8KRE6</accession>
<dbReference type="RefSeq" id="WP_074756174.1">
    <property type="nucleotide sequence ID" value="NZ_FNCO01000013.1"/>
</dbReference>
<keyword evidence="2 6" id="KW-0813">Transport</keyword>
<dbReference type="PROSITE" id="PS51354">
    <property type="entry name" value="GLUTAREDOXIN_2"/>
    <property type="match status" value="1"/>
</dbReference>
<dbReference type="GO" id="GO:0009055">
    <property type="term" value="F:electron transfer activity"/>
    <property type="evidence" value="ECO:0007669"/>
    <property type="project" value="TreeGrafter"/>
</dbReference>
<evidence type="ECO:0000313" key="8">
    <source>
        <dbReference type="EMBL" id="SDI45967.1"/>
    </source>
</evidence>